<comment type="caution">
    <text evidence="2">The sequence shown here is derived from an EMBL/GenBank/DDBJ whole genome shotgun (WGS) entry which is preliminary data.</text>
</comment>
<proteinExistence type="predicted"/>
<dbReference type="EMBL" id="BCWF01000016">
    <property type="protein sequence ID" value="GAT22840.1"/>
    <property type="molecule type" value="Genomic_DNA"/>
</dbReference>
<evidence type="ECO:0000313" key="3">
    <source>
        <dbReference type="Proteomes" id="UP000075230"/>
    </source>
</evidence>
<feature type="region of interest" description="Disordered" evidence="1">
    <location>
        <begin position="1"/>
        <end position="36"/>
    </location>
</feature>
<reference evidence="3" key="2">
    <citation type="submission" date="2016-02" db="EMBL/GenBank/DDBJ databases">
        <title>Genome sequencing of Aspergillus luchuensis NBRC 4314.</title>
        <authorList>
            <person name="Yamada O."/>
        </authorList>
    </citation>
    <scope>NUCLEOTIDE SEQUENCE [LARGE SCALE GENOMIC DNA]</scope>
    <source>
        <strain evidence="3">RIB 2604</strain>
    </source>
</reference>
<reference evidence="2 3" key="1">
    <citation type="journal article" date="2016" name="DNA Res.">
        <title>Genome sequence of Aspergillus luchuensis NBRC 4314.</title>
        <authorList>
            <person name="Yamada O."/>
            <person name="Machida M."/>
            <person name="Hosoyama A."/>
            <person name="Goto M."/>
            <person name="Takahashi T."/>
            <person name="Futagami T."/>
            <person name="Yamagata Y."/>
            <person name="Takeuchi M."/>
            <person name="Kobayashi T."/>
            <person name="Koike H."/>
            <person name="Abe K."/>
            <person name="Asai K."/>
            <person name="Arita M."/>
            <person name="Fujita N."/>
            <person name="Fukuda K."/>
            <person name="Higa K."/>
            <person name="Horikawa H."/>
            <person name="Ishikawa T."/>
            <person name="Jinno K."/>
            <person name="Kato Y."/>
            <person name="Kirimura K."/>
            <person name="Mizutani O."/>
            <person name="Nakasone K."/>
            <person name="Sano M."/>
            <person name="Shiraishi Y."/>
            <person name="Tsukahara M."/>
            <person name="Gomi K."/>
        </authorList>
    </citation>
    <scope>NUCLEOTIDE SEQUENCE [LARGE SCALE GENOMIC DNA]</scope>
    <source>
        <strain evidence="2 3">RIB 2604</strain>
    </source>
</reference>
<accession>A0A146F9P0</accession>
<dbReference type="AlphaFoldDB" id="A0A146F9P0"/>
<evidence type="ECO:0000256" key="1">
    <source>
        <dbReference type="SAM" id="MobiDB-lite"/>
    </source>
</evidence>
<sequence>MVNGDHAPEIHKSYTFQGPPRAMAQIPPLFPPRADP</sequence>
<dbReference type="Proteomes" id="UP000075230">
    <property type="component" value="Unassembled WGS sequence"/>
</dbReference>
<organism evidence="2 3">
    <name type="scientific">Aspergillus kawachii</name>
    <name type="common">White koji mold</name>
    <name type="synonym">Aspergillus awamori var. kawachi</name>
    <dbReference type="NCBI Taxonomy" id="1069201"/>
    <lineage>
        <taxon>Eukaryota</taxon>
        <taxon>Fungi</taxon>
        <taxon>Dikarya</taxon>
        <taxon>Ascomycota</taxon>
        <taxon>Pezizomycotina</taxon>
        <taxon>Eurotiomycetes</taxon>
        <taxon>Eurotiomycetidae</taxon>
        <taxon>Eurotiales</taxon>
        <taxon>Aspergillaceae</taxon>
        <taxon>Aspergillus</taxon>
        <taxon>Aspergillus subgen. Circumdati</taxon>
    </lineage>
</organism>
<gene>
    <name evidence="2" type="ORF">RIB2604_01602560</name>
</gene>
<feature type="compositionally biased region" description="Basic and acidic residues" evidence="1">
    <location>
        <begin position="1"/>
        <end position="12"/>
    </location>
</feature>
<protein>
    <submittedName>
        <fullName evidence="2">Similar to An08g12160</fullName>
    </submittedName>
</protein>
<name>A0A146F9P0_ASPKA</name>
<evidence type="ECO:0000313" key="2">
    <source>
        <dbReference type="EMBL" id="GAT22840.1"/>
    </source>
</evidence>